<reference evidence="6 7" key="1">
    <citation type="submission" date="2024-05" db="EMBL/GenBank/DDBJ databases">
        <authorList>
            <person name="Wallberg A."/>
        </authorList>
    </citation>
    <scope>NUCLEOTIDE SEQUENCE [LARGE SCALE GENOMIC DNA]</scope>
</reference>
<protein>
    <recommendedName>
        <fullName evidence="5">RING-type domain-containing protein</fullName>
    </recommendedName>
</protein>
<keyword evidence="2 4" id="KW-0863">Zinc-finger</keyword>
<dbReference type="PROSITE" id="PS50089">
    <property type="entry name" value="ZF_RING_2"/>
    <property type="match status" value="1"/>
</dbReference>
<sequence length="439" mass="49287">MDLACKICCEPYTTWELHRPRSLPCGHSFCGVCATRLLADGKILCPVCQRRYKYQGIEEISINHDLEDVIERLAFVSVSRESVVANSNSATTGPKLHQGVCEEHGGYKVHYCLTHHIFICSDCALAYHLEADCRRVPIGKVLNDKKADLCKKMKSNMTYLQERCAQVKSFDNILKNSEIAIKTQIEGLQMKIKELKDHMNICETSASKYTHLITECEEWQKQTQFSISNINNITTFLELKNEIQLVDSSDQETQKWTKQVEDTLKQLSDVTEHLASPRKVYLSFSKKSCGTPLGMVVIEVNEEVPMLAKQFVHLCMGQTGNKYSGHSAIGVSEKGKSSERLYCMGYININNEPCNTKIFTDIENTGKVAHKPGLVLPNSDTGFRISTRTGFSKKWPGPAIGEVVYGMDVVKKIIEDDLVFESQSVHSQVTISESGLVIN</sequence>
<dbReference type="GO" id="GO:0008270">
    <property type="term" value="F:zinc ion binding"/>
    <property type="evidence" value="ECO:0007669"/>
    <property type="project" value="UniProtKB-KW"/>
</dbReference>
<dbReference type="PANTHER" id="PTHR25462:SF305">
    <property type="entry name" value="RING-TYPE DOMAIN-CONTAINING PROTEIN"/>
    <property type="match status" value="1"/>
</dbReference>
<evidence type="ECO:0000259" key="5">
    <source>
        <dbReference type="PROSITE" id="PS50089"/>
    </source>
</evidence>
<dbReference type="SUPFAM" id="SSF57850">
    <property type="entry name" value="RING/U-box"/>
    <property type="match status" value="1"/>
</dbReference>
<dbReference type="PROSITE" id="PS00518">
    <property type="entry name" value="ZF_RING_1"/>
    <property type="match status" value="1"/>
</dbReference>
<dbReference type="EMBL" id="CAXKWB010008843">
    <property type="protein sequence ID" value="CAL4092716.1"/>
    <property type="molecule type" value="Genomic_DNA"/>
</dbReference>
<dbReference type="InterPro" id="IPR047153">
    <property type="entry name" value="TRIM45/56/19-like"/>
</dbReference>
<dbReference type="InterPro" id="IPR029000">
    <property type="entry name" value="Cyclophilin-like_dom_sf"/>
</dbReference>
<proteinExistence type="predicted"/>
<gene>
    <name evidence="6" type="ORF">MNOR_LOCUS14643</name>
</gene>
<dbReference type="Proteomes" id="UP001497623">
    <property type="component" value="Unassembled WGS sequence"/>
</dbReference>
<dbReference type="InterPro" id="IPR001841">
    <property type="entry name" value="Znf_RING"/>
</dbReference>
<evidence type="ECO:0000256" key="4">
    <source>
        <dbReference type="PROSITE-ProRule" id="PRU00175"/>
    </source>
</evidence>
<dbReference type="PANTHER" id="PTHR25462">
    <property type="entry name" value="BONUS, ISOFORM C-RELATED"/>
    <property type="match status" value="1"/>
</dbReference>
<accession>A0AAV2QQU6</accession>
<dbReference type="Pfam" id="PF13445">
    <property type="entry name" value="zf-RING_UBOX"/>
    <property type="match status" value="1"/>
</dbReference>
<dbReference type="GO" id="GO:0005654">
    <property type="term" value="C:nucleoplasm"/>
    <property type="evidence" value="ECO:0007669"/>
    <property type="project" value="TreeGrafter"/>
</dbReference>
<feature type="domain" description="RING-type" evidence="5">
    <location>
        <begin position="5"/>
        <end position="49"/>
    </location>
</feature>
<dbReference type="SUPFAM" id="SSF50891">
    <property type="entry name" value="Cyclophilin-like"/>
    <property type="match status" value="1"/>
</dbReference>
<evidence type="ECO:0000313" key="6">
    <source>
        <dbReference type="EMBL" id="CAL4092716.1"/>
    </source>
</evidence>
<keyword evidence="3" id="KW-0862">Zinc</keyword>
<keyword evidence="7" id="KW-1185">Reference proteome</keyword>
<dbReference type="InterPro" id="IPR027370">
    <property type="entry name" value="Znf-RING_euk"/>
</dbReference>
<name>A0AAV2QQU6_MEGNR</name>
<dbReference type="GO" id="GO:0061630">
    <property type="term" value="F:ubiquitin protein ligase activity"/>
    <property type="evidence" value="ECO:0007669"/>
    <property type="project" value="TreeGrafter"/>
</dbReference>
<evidence type="ECO:0000256" key="1">
    <source>
        <dbReference type="ARBA" id="ARBA00022723"/>
    </source>
</evidence>
<dbReference type="InterPro" id="IPR017907">
    <property type="entry name" value="Znf_RING_CS"/>
</dbReference>
<evidence type="ECO:0000256" key="3">
    <source>
        <dbReference type="ARBA" id="ARBA00022833"/>
    </source>
</evidence>
<dbReference type="Gene3D" id="3.30.40.10">
    <property type="entry name" value="Zinc/RING finger domain, C3HC4 (zinc finger)"/>
    <property type="match status" value="1"/>
</dbReference>
<dbReference type="InterPro" id="IPR013083">
    <property type="entry name" value="Znf_RING/FYVE/PHD"/>
</dbReference>
<dbReference type="SUPFAM" id="SSF57845">
    <property type="entry name" value="B-box zinc-binding domain"/>
    <property type="match status" value="1"/>
</dbReference>
<organism evidence="6 7">
    <name type="scientific">Meganyctiphanes norvegica</name>
    <name type="common">Northern krill</name>
    <name type="synonym">Thysanopoda norvegica</name>
    <dbReference type="NCBI Taxonomy" id="48144"/>
    <lineage>
        <taxon>Eukaryota</taxon>
        <taxon>Metazoa</taxon>
        <taxon>Ecdysozoa</taxon>
        <taxon>Arthropoda</taxon>
        <taxon>Crustacea</taxon>
        <taxon>Multicrustacea</taxon>
        <taxon>Malacostraca</taxon>
        <taxon>Eumalacostraca</taxon>
        <taxon>Eucarida</taxon>
        <taxon>Euphausiacea</taxon>
        <taxon>Euphausiidae</taxon>
        <taxon>Meganyctiphanes</taxon>
    </lineage>
</organism>
<evidence type="ECO:0000256" key="2">
    <source>
        <dbReference type="ARBA" id="ARBA00022771"/>
    </source>
</evidence>
<dbReference type="AlphaFoldDB" id="A0AAV2QQU6"/>
<evidence type="ECO:0000313" key="7">
    <source>
        <dbReference type="Proteomes" id="UP001497623"/>
    </source>
</evidence>
<comment type="caution">
    <text evidence="6">The sequence shown here is derived from an EMBL/GenBank/DDBJ whole genome shotgun (WGS) entry which is preliminary data.</text>
</comment>
<dbReference type="SMART" id="SM00184">
    <property type="entry name" value="RING"/>
    <property type="match status" value="1"/>
</dbReference>
<keyword evidence="1" id="KW-0479">Metal-binding</keyword>